<dbReference type="EMBL" id="CABVLY010000012">
    <property type="protein sequence ID" value="VVU50731.1"/>
    <property type="molecule type" value="Genomic_DNA"/>
</dbReference>
<dbReference type="GeneID" id="56501496"/>
<dbReference type="Proteomes" id="UP000494201">
    <property type="component" value="Unassembled WGS sequence"/>
</dbReference>
<evidence type="ECO:0000313" key="1">
    <source>
        <dbReference type="EMBL" id="MBM2770496.1"/>
    </source>
</evidence>
<name>A0A6P2GC94_9BURK</name>
<evidence type="ECO:0000313" key="2">
    <source>
        <dbReference type="EMBL" id="VVU50731.1"/>
    </source>
</evidence>
<dbReference type="Proteomes" id="UP000755577">
    <property type="component" value="Unassembled WGS sequence"/>
</dbReference>
<evidence type="ECO:0000313" key="4">
    <source>
        <dbReference type="Proteomes" id="UP000755577"/>
    </source>
</evidence>
<gene>
    <name evidence="2" type="ORF">BAN20980_03450</name>
    <name evidence="1" type="ORF">JQK92_29230</name>
</gene>
<reference evidence="1 4" key="2">
    <citation type="submission" date="2021-02" db="EMBL/GenBank/DDBJ databases">
        <title>Draft genome of the type strains Burkholderia anthina DSM16086.</title>
        <authorList>
            <person name="Hertel R."/>
            <person name="Meissner J."/>
            <person name="Poehlein A."/>
            <person name="Daniel R."/>
            <person name="Commichau F.M."/>
        </authorList>
    </citation>
    <scope>NUCLEOTIDE SEQUENCE [LARGE SCALE GENOMIC DNA]</scope>
    <source>
        <strain evidence="1 4">DSM 16086</strain>
    </source>
</reference>
<accession>A0A6P2GC94</accession>
<evidence type="ECO:0000313" key="3">
    <source>
        <dbReference type="Proteomes" id="UP000494201"/>
    </source>
</evidence>
<dbReference type="EMBL" id="JAFCIQ010000028">
    <property type="protein sequence ID" value="MBM2770496.1"/>
    <property type="molecule type" value="Genomic_DNA"/>
</dbReference>
<dbReference type="RefSeq" id="WP_174926801.1">
    <property type="nucleotide sequence ID" value="NZ_CABVLY010000012.1"/>
</dbReference>
<dbReference type="AlphaFoldDB" id="A0A6P2GC94"/>
<protein>
    <submittedName>
        <fullName evidence="2">Uncharacterized protein</fullName>
    </submittedName>
</protein>
<organism evidence="2 3">
    <name type="scientific">Burkholderia anthina</name>
    <dbReference type="NCBI Taxonomy" id="179879"/>
    <lineage>
        <taxon>Bacteria</taxon>
        <taxon>Pseudomonadati</taxon>
        <taxon>Pseudomonadota</taxon>
        <taxon>Betaproteobacteria</taxon>
        <taxon>Burkholderiales</taxon>
        <taxon>Burkholderiaceae</taxon>
        <taxon>Burkholderia</taxon>
        <taxon>Burkholderia cepacia complex</taxon>
    </lineage>
</organism>
<proteinExistence type="predicted"/>
<dbReference type="Pfam" id="PF18143">
    <property type="entry name" value="HAD_SAK_2"/>
    <property type="match status" value="1"/>
</dbReference>
<sequence>MVVYLNFDGVLHPNHLSYRHRRLPELQCPGHTVLEYVPALAEALVEHPDAAVVLNTWWTYHLAVDACLELLPTFIRKRVLGTTLRTAIYEGALPSRLREAEKHISAHAKEILILDNSAARYCSNLRPYLLLVDEERGLSCHSAMRALNRRLSTSQHNRINTSHSST</sequence>
<reference evidence="2 3" key="1">
    <citation type="submission" date="2019-09" db="EMBL/GenBank/DDBJ databases">
        <authorList>
            <person name="Depoorter E."/>
        </authorList>
    </citation>
    <scope>NUCLEOTIDE SEQUENCE [LARGE SCALE GENOMIC DNA]</scope>
    <source>
        <strain evidence="2">LMG 20980</strain>
    </source>
</reference>
<keyword evidence="4" id="KW-1185">Reference proteome</keyword>